<name>A0ACC2G111_DALPE</name>
<evidence type="ECO:0000313" key="1">
    <source>
        <dbReference type="EMBL" id="KAJ7997251.1"/>
    </source>
</evidence>
<proteinExistence type="predicted"/>
<accession>A0ACC2G111</accession>
<sequence length="175" mass="19908">MPQERALGIQWNVERDCFRFDNTLKDQPATRRGILSTVASIYDPLGFLAPYVLHGKRILQEMCHQGINWDDSLPEALRPRWESWQHDFANLDKERALGIQWNVERDCFRFDNTLKDQPATRRGILSTVASIYDPLGFLAPYVLHGKGSCRKCVTKVSTGMTPARSTEAKVGELAT</sequence>
<gene>
    <name evidence="1" type="ORF">DPEC_G00227040</name>
</gene>
<dbReference type="EMBL" id="CM055746">
    <property type="protein sequence ID" value="KAJ7997251.1"/>
    <property type="molecule type" value="Genomic_DNA"/>
</dbReference>
<dbReference type="Proteomes" id="UP001157502">
    <property type="component" value="Chromosome 19"/>
</dbReference>
<protein>
    <submittedName>
        <fullName evidence="1">Uncharacterized protein</fullName>
    </submittedName>
</protein>
<keyword evidence="2" id="KW-1185">Reference proteome</keyword>
<evidence type="ECO:0000313" key="2">
    <source>
        <dbReference type="Proteomes" id="UP001157502"/>
    </source>
</evidence>
<comment type="caution">
    <text evidence="1">The sequence shown here is derived from an EMBL/GenBank/DDBJ whole genome shotgun (WGS) entry which is preliminary data.</text>
</comment>
<organism evidence="1 2">
    <name type="scientific">Dallia pectoralis</name>
    <name type="common">Alaska blackfish</name>
    <dbReference type="NCBI Taxonomy" id="75939"/>
    <lineage>
        <taxon>Eukaryota</taxon>
        <taxon>Metazoa</taxon>
        <taxon>Chordata</taxon>
        <taxon>Craniata</taxon>
        <taxon>Vertebrata</taxon>
        <taxon>Euteleostomi</taxon>
        <taxon>Actinopterygii</taxon>
        <taxon>Neopterygii</taxon>
        <taxon>Teleostei</taxon>
        <taxon>Protacanthopterygii</taxon>
        <taxon>Esociformes</taxon>
        <taxon>Umbridae</taxon>
        <taxon>Dallia</taxon>
    </lineage>
</organism>
<reference evidence="1" key="1">
    <citation type="submission" date="2021-05" db="EMBL/GenBank/DDBJ databases">
        <authorList>
            <person name="Pan Q."/>
            <person name="Jouanno E."/>
            <person name="Zahm M."/>
            <person name="Klopp C."/>
            <person name="Cabau C."/>
            <person name="Louis A."/>
            <person name="Berthelot C."/>
            <person name="Parey E."/>
            <person name="Roest Crollius H."/>
            <person name="Montfort J."/>
            <person name="Robinson-Rechavi M."/>
            <person name="Bouchez O."/>
            <person name="Lampietro C."/>
            <person name="Lopez Roques C."/>
            <person name="Donnadieu C."/>
            <person name="Postlethwait J."/>
            <person name="Bobe J."/>
            <person name="Dillon D."/>
            <person name="Chandos A."/>
            <person name="von Hippel F."/>
            <person name="Guiguen Y."/>
        </authorList>
    </citation>
    <scope>NUCLEOTIDE SEQUENCE</scope>
    <source>
        <strain evidence="1">YG-Jan2019</strain>
    </source>
</reference>